<dbReference type="EMBL" id="ML995485">
    <property type="protein sequence ID" value="KAF2141994.1"/>
    <property type="molecule type" value="Genomic_DNA"/>
</dbReference>
<gene>
    <name evidence="2" type="ORF">K452DRAFT_308403</name>
</gene>
<sequence>MSITDQEPAAAMLIPPGHELDYIRAWDYPEGVSPISIMPASHTASDTYSMPASGPVENFTEDRSNFIGPPTAQASNCDLIDQGHTTEKEALPVTINWKAPAWMGTAFILGAAFSIAHHVFYKSLDNTLVTSQAHQEFAIRIGTGLTFLTKSFFTAAVGAAFVQYFWVTVKKKHISVSGLDEILSLTTDPTSFCSIEVLLHAKILALLAAIMWLIPLVTTLTPGTLSVQPVSITNITSAEVPYIDFSSENPTNNSVLLGTWEGAANLMGASPSLRRLLSATAASASIASMTAPSPNSSYTLDFYGPTLKCENVSTTGYDKNDISDYGPLKDVFVAKLFNTTPPSVYYRAVAPYDMCGYILVRAGVPEKRTNFTFDLAFSDGVQSTVFRQVDLISPTNYTNADFSSKRAPGTLEYQTMFLALADILVGDIGEAVSSHYGEDEKFFLTGLPGCREFYTPPRAGYQTGYEGLFDPFPAWMCRNRSLATAIEDLTRNFTLSLFATATNKTTTVPVNATFLVNHYAYNAIPLLASYGTVLFVTLASIAVGFAAIWTNGYAASTSFSSIVLASRNKDLDHLAQGRSLGARPLAKDIAKTKLRYGLLQSKRGVTQPAFGLGDSVAPLKKGMVGAF</sequence>
<feature type="transmembrane region" description="Helical" evidence="1">
    <location>
        <begin position="101"/>
        <end position="121"/>
    </location>
</feature>
<dbReference type="Proteomes" id="UP000799438">
    <property type="component" value="Unassembled WGS sequence"/>
</dbReference>
<reference evidence="2" key="1">
    <citation type="journal article" date="2020" name="Stud. Mycol.">
        <title>101 Dothideomycetes genomes: a test case for predicting lifestyles and emergence of pathogens.</title>
        <authorList>
            <person name="Haridas S."/>
            <person name="Albert R."/>
            <person name="Binder M."/>
            <person name="Bloem J."/>
            <person name="Labutti K."/>
            <person name="Salamov A."/>
            <person name="Andreopoulos B."/>
            <person name="Baker S."/>
            <person name="Barry K."/>
            <person name="Bills G."/>
            <person name="Bluhm B."/>
            <person name="Cannon C."/>
            <person name="Castanera R."/>
            <person name="Culley D."/>
            <person name="Daum C."/>
            <person name="Ezra D."/>
            <person name="Gonzalez J."/>
            <person name="Henrissat B."/>
            <person name="Kuo A."/>
            <person name="Liang C."/>
            <person name="Lipzen A."/>
            <person name="Lutzoni F."/>
            <person name="Magnuson J."/>
            <person name="Mondo S."/>
            <person name="Nolan M."/>
            <person name="Ohm R."/>
            <person name="Pangilinan J."/>
            <person name="Park H.-J."/>
            <person name="Ramirez L."/>
            <person name="Alfaro M."/>
            <person name="Sun H."/>
            <person name="Tritt A."/>
            <person name="Yoshinaga Y."/>
            <person name="Zwiers L.-H."/>
            <person name="Turgeon B."/>
            <person name="Goodwin S."/>
            <person name="Spatafora J."/>
            <person name="Crous P."/>
            <person name="Grigoriev I."/>
        </authorList>
    </citation>
    <scope>NUCLEOTIDE SEQUENCE</scope>
    <source>
        <strain evidence="2">CBS 121167</strain>
    </source>
</reference>
<name>A0A6A6BFH4_9PEZI</name>
<keyword evidence="3" id="KW-1185">Reference proteome</keyword>
<feature type="transmembrane region" description="Helical" evidence="1">
    <location>
        <begin position="203"/>
        <end position="225"/>
    </location>
</feature>
<keyword evidence="1" id="KW-0472">Membrane</keyword>
<proteinExistence type="predicted"/>
<keyword evidence="1" id="KW-0812">Transmembrane</keyword>
<feature type="transmembrane region" description="Helical" evidence="1">
    <location>
        <begin position="527"/>
        <end position="549"/>
    </location>
</feature>
<keyword evidence="1" id="KW-1133">Transmembrane helix</keyword>
<dbReference type="AlphaFoldDB" id="A0A6A6BFH4"/>
<dbReference type="PANTHER" id="PTHR35041">
    <property type="entry name" value="MEDIATOR OF RNA POLYMERASE II TRANSCRIPTION SUBUNIT 1"/>
    <property type="match status" value="1"/>
</dbReference>
<organism evidence="2 3">
    <name type="scientific">Aplosporella prunicola CBS 121167</name>
    <dbReference type="NCBI Taxonomy" id="1176127"/>
    <lineage>
        <taxon>Eukaryota</taxon>
        <taxon>Fungi</taxon>
        <taxon>Dikarya</taxon>
        <taxon>Ascomycota</taxon>
        <taxon>Pezizomycotina</taxon>
        <taxon>Dothideomycetes</taxon>
        <taxon>Dothideomycetes incertae sedis</taxon>
        <taxon>Botryosphaeriales</taxon>
        <taxon>Aplosporellaceae</taxon>
        <taxon>Aplosporella</taxon>
    </lineage>
</organism>
<accession>A0A6A6BFH4</accession>
<dbReference type="GeneID" id="54300649"/>
<dbReference type="OrthoDB" id="5340195at2759"/>
<evidence type="ECO:0000313" key="3">
    <source>
        <dbReference type="Proteomes" id="UP000799438"/>
    </source>
</evidence>
<dbReference type="PANTHER" id="PTHR35041:SF6">
    <property type="entry name" value="FORMYLMETHIONINE DEFORMYLASE-LIKE PROTEIN-RELATED"/>
    <property type="match status" value="1"/>
</dbReference>
<protein>
    <submittedName>
        <fullName evidence="2">Uncharacterized protein</fullName>
    </submittedName>
</protein>
<evidence type="ECO:0000313" key="2">
    <source>
        <dbReference type="EMBL" id="KAF2141994.1"/>
    </source>
</evidence>
<dbReference type="RefSeq" id="XP_033397706.1">
    <property type="nucleotide sequence ID" value="XM_033543152.1"/>
</dbReference>
<evidence type="ECO:0000256" key="1">
    <source>
        <dbReference type="SAM" id="Phobius"/>
    </source>
</evidence>
<feature type="transmembrane region" description="Helical" evidence="1">
    <location>
        <begin position="141"/>
        <end position="167"/>
    </location>
</feature>